<dbReference type="Proteomes" id="UP001180020">
    <property type="component" value="Unassembled WGS sequence"/>
</dbReference>
<evidence type="ECO:0000313" key="6">
    <source>
        <dbReference type="EMBL" id="KAK1322970.1"/>
    </source>
</evidence>
<dbReference type="EMBL" id="JAUJYO010000002">
    <property type="protein sequence ID" value="KAK1322970.1"/>
    <property type="molecule type" value="Genomic_DNA"/>
</dbReference>
<keyword evidence="3" id="KW-0804">Transcription</keyword>
<sequence>MPSPPLKQQRINLVELKARIVGKLGPEQSGHYFSFLSRLLAQKLSKAEFDKLCFSTLGHENIPLHNQLIRAILKNAYHAKAPPPSAHDRTVRKEGLQQPASNQVPSIWSNGDLPTSPRKVRSVIRDRRPRDCLSPLGPNGKTVAMDHLSDGPVMENSGLHSCDLQRPVQRLHDVPPAEQVEDEAMLKKPWVRRSPHDRAEDVIIEDEVGLARSPLRAPLGIPLRPASVGAARRSLSTGAVFGSGFPSCCDSGDLFDTEALRKRMEQIAHAEGLEGVSLDCANLLNNGLDVYLKKLMRSCFELVSVRSSQETIKQSVQKQKVINGVWPGNHVHIQSSVGPLEGMQQLRSQSPISFLDFKVAMELNPQQLGKDWPLLLEKICLHSFEE</sequence>
<dbReference type="GO" id="GO:0006357">
    <property type="term" value="P:regulation of transcription by RNA polymerase II"/>
    <property type="evidence" value="ECO:0007669"/>
    <property type="project" value="TreeGrafter"/>
</dbReference>
<reference evidence="6" key="1">
    <citation type="journal article" date="2023" name="Nat. Commun.">
        <title>Diploid and tetraploid genomes of Acorus and the evolution of monocots.</title>
        <authorList>
            <person name="Ma L."/>
            <person name="Liu K.W."/>
            <person name="Li Z."/>
            <person name="Hsiao Y.Y."/>
            <person name="Qi Y."/>
            <person name="Fu T."/>
            <person name="Tang G.D."/>
            <person name="Zhang D."/>
            <person name="Sun W.H."/>
            <person name="Liu D.K."/>
            <person name="Li Y."/>
            <person name="Chen G.Z."/>
            <person name="Liu X.D."/>
            <person name="Liao X.Y."/>
            <person name="Jiang Y.T."/>
            <person name="Yu X."/>
            <person name="Hao Y."/>
            <person name="Huang J."/>
            <person name="Zhao X.W."/>
            <person name="Ke S."/>
            <person name="Chen Y.Y."/>
            <person name="Wu W.L."/>
            <person name="Hsu J.L."/>
            <person name="Lin Y.F."/>
            <person name="Huang M.D."/>
            <person name="Li C.Y."/>
            <person name="Huang L."/>
            <person name="Wang Z.W."/>
            <person name="Zhao X."/>
            <person name="Zhong W.Y."/>
            <person name="Peng D.H."/>
            <person name="Ahmad S."/>
            <person name="Lan S."/>
            <person name="Zhang J.S."/>
            <person name="Tsai W.C."/>
            <person name="Van de Peer Y."/>
            <person name="Liu Z.J."/>
        </authorList>
    </citation>
    <scope>NUCLEOTIDE SEQUENCE</scope>
    <source>
        <strain evidence="6">CP</strain>
    </source>
</reference>
<evidence type="ECO:0008006" key="8">
    <source>
        <dbReference type="Google" id="ProtNLM"/>
    </source>
</evidence>
<organism evidence="6 7">
    <name type="scientific">Acorus calamus</name>
    <name type="common">Sweet flag</name>
    <dbReference type="NCBI Taxonomy" id="4465"/>
    <lineage>
        <taxon>Eukaryota</taxon>
        <taxon>Viridiplantae</taxon>
        <taxon>Streptophyta</taxon>
        <taxon>Embryophyta</taxon>
        <taxon>Tracheophyta</taxon>
        <taxon>Spermatophyta</taxon>
        <taxon>Magnoliopsida</taxon>
        <taxon>Liliopsida</taxon>
        <taxon>Acoraceae</taxon>
        <taxon>Acorus</taxon>
    </lineage>
</organism>
<keyword evidence="4" id="KW-0539">Nucleus</keyword>
<dbReference type="AlphaFoldDB" id="A0AAV9FAG4"/>
<evidence type="ECO:0000256" key="1">
    <source>
        <dbReference type="ARBA" id="ARBA00004123"/>
    </source>
</evidence>
<gene>
    <name evidence="6" type="ORF">QJS10_CPA02g01509</name>
</gene>
<reference evidence="6" key="2">
    <citation type="submission" date="2023-06" db="EMBL/GenBank/DDBJ databases">
        <authorList>
            <person name="Ma L."/>
            <person name="Liu K.-W."/>
            <person name="Li Z."/>
            <person name="Hsiao Y.-Y."/>
            <person name="Qi Y."/>
            <person name="Fu T."/>
            <person name="Tang G."/>
            <person name="Zhang D."/>
            <person name="Sun W.-H."/>
            <person name="Liu D.-K."/>
            <person name="Li Y."/>
            <person name="Chen G.-Z."/>
            <person name="Liu X.-D."/>
            <person name="Liao X.-Y."/>
            <person name="Jiang Y.-T."/>
            <person name="Yu X."/>
            <person name="Hao Y."/>
            <person name="Huang J."/>
            <person name="Zhao X.-W."/>
            <person name="Ke S."/>
            <person name="Chen Y.-Y."/>
            <person name="Wu W.-L."/>
            <person name="Hsu J.-L."/>
            <person name="Lin Y.-F."/>
            <person name="Huang M.-D."/>
            <person name="Li C.-Y."/>
            <person name="Huang L."/>
            <person name="Wang Z.-W."/>
            <person name="Zhao X."/>
            <person name="Zhong W.-Y."/>
            <person name="Peng D.-H."/>
            <person name="Ahmad S."/>
            <person name="Lan S."/>
            <person name="Zhang J.-S."/>
            <person name="Tsai W.-C."/>
            <person name="Van De Peer Y."/>
            <person name="Liu Z.-J."/>
        </authorList>
    </citation>
    <scope>NUCLEOTIDE SEQUENCE</scope>
    <source>
        <strain evidence="6">CP</strain>
        <tissue evidence="6">Leaves</tissue>
    </source>
</reference>
<comment type="caution">
    <text evidence="6">The sequence shown here is derived from an EMBL/GenBank/DDBJ whole genome shotgun (WGS) entry which is preliminary data.</text>
</comment>
<proteinExistence type="predicted"/>
<name>A0AAV9FAG4_ACOCL</name>
<evidence type="ECO:0000313" key="7">
    <source>
        <dbReference type="Proteomes" id="UP001180020"/>
    </source>
</evidence>
<comment type="subcellular location">
    <subcellularLocation>
        <location evidence="1">Nucleus</location>
    </subcellularLocation>
</comment>
<dbReference type="Pfam" id="PF12767">
    <property type="entry name" value="SAGA-Tad1"/>
    <property type="match status" value="1"/>
</dbReference>
<evidence type="ECO:0000256" key="3">
    <source>
        <dbReference type="ARBA" id="ARBA00023163"/>
    </source>
</evidence>
<feature type="region of interest" description="Disordered" evidence="5">
    <location>
        <begin position="80"/>
        <end position="115"/>
    </location>
</feature>
<dbReference type="InterPro" id="IPR024738">
    <property type="entry name" value="Hfi1/Tada1"/>
</dbReference>
<accession>A0AAV9FAG4</accession>
<dbReference type="CDD" id="cd22933">
    <property type="entry name" value="HFD_HFI1"/>
    <property type="match status" value="1"/>
</dbReference>
<dbReference type="PANTHER" id="PTHR21277:SF5">
    <property type="entry name" value="TRANSCRIPTIONAL ADAPTER 1"/>
    <property type="match status" value="1"/>
</dbReference>
<evidence type="ECO:0000256" key="2">
    <source>
        <dbReference type="ARBA" id="ARBA00023015"/>
    </source>
</evidence>
<feature type="compositionally biased region" description="Polar residues" evidence="5">
    <location>
        <begin position="98"/>
        <end position="113"/>
    </location>
</feature>
<keyword evidence="7" id="KW-1185">Reference proteome</keyword>
<dbReference type="GO" id="GO:0000124">
    <property type="term" value="C:SAGA complex"/>
    <property type="evidence" value="ECO:0007669"/>
    <property type="project" value="TreeGrafter"/>
</dbReference>
<evidence type="ECO:0000256" key="5">
    <source>
        <dbReference type="SAM" id="MobiDB-lite"/>
    </source>
</evidence>
<keyword evidence="2" id="KW-0805">Transcription regulation</keyword>
<dbReference type="GO" id="GO:0003713">
    <property type="term" value="F:transcription coactivator activity"/>
    <property type="evidence" value="ECO:0007669"/>
    <property type="project" value="TreeGrafter"/>
</dbReference>
<dbReference type="PANTHER" id="PTHR21277">
    <property type="entry name" value="TRANSCRIPTIONAL ADAPTER 1"/>
    <property type="match status" value="1"/>
</dbReference>
<dbReference type="GO" id="GO:0005634">
    <property type="term" value="C:nucleus"/>
    <property type="evidence" value="ECO:0007669"/>
    <property type="project" value="UniProtKB-SubCell"/>
</dbReference>
<evidence type="ECO:0000256" key="4">
    <source>
        <dbReference type="ARBA" id="ARBA00023242"/>
    </source>
</evidence>
<protein>
    <recommendedName>
        <fullName evidence="8">Transcriptional coactivator Hfi1/Transcriptional adapter 1</fullName>
    </recommendedName>
</protein>
<feature type="compositionally biased region" description="Basic and acidic residues" evidence="5">
    <location>
        <begin position="86"/>
        <end position="95"/>
    </location>
</feature>